<proteinExistence type="predicted"/>
<organism evidence="1">
    <name type="scientific">gut metagenome</name>
    <dbReference type="NCBI Taxonomy" id="749906"/>
    <lineage>
        <taxon>unclassified sequences</taxon>
        <taxon>metagenomes</taxon>
        <taxon>organismal metagenomes</taxon>
    </lineage>
</organism>
<gene>
    <name evidence="1" type="ORF">EVA_20223</name>
</gene>
<reference evidence="1" key="1">
    <citation type="journal article" date="2012" name="PLoS ONE">
        <title>Gene sets for utilization of primary and secondary nutrition supplies in the distal gut of endangered iberian lynx.</title>
        <authorList>
            <person name="Alcaide M."/>
            <person name="Messina E."/>
            <person name="Richter M."/>
            <person name="Bargiela R."/>
            <person name="Peplies J."/>
            <person name="Huws S.A."/>
            <person name="Newbold C.J."/>
            <person name="Golyshin P.N."/>
            <person name="Simon M.A."/>
            <person name="Lopez G."/>
            <person name="Yakimov M.M."/>
            <person name="Ferrer M."/>
        </authorList>
    </citation>
    <scope>NUCLEOTIDE SEQUENCE</scope>
</reference>
<comment type="caution">
    <text evidence="1">The sequence shown here is derived from an EMBL/GenBank/DDBJ whole genome shotgun (WGS) entry which is preliminary data.</text>
</comment>
<sequence>MIRGKYFIMRLKQCFVGIALLFIFSMTQAMAQKHVVGKASYYGSKFHGRLTSDGSVYHRDSLTCAHRTLPFWHTLEGT</sequence>
<evidence type="ECO:0000313" key="1">
    <source>
        <dbReference type="EMBL" id="EJW91674.1"/>
    </source>
</evidence>
<keyword evidence="1" id="KW-0449">Lipoprotein</keyword>
<accession>J9FWF9</accession>
<dbReference type="InterPro" id="IPR036908">
    <property type="entry name" value="RlpA-like_sf"/>
</dbReference>
<name>J9FWF9_9ZZZZ</name>
<dbReference type="Gene3D" id="2.40.40.10">
    <property type="entry name" value="RlpA-like domain"/>
    <property type="match status" value="1"/>
</dbReference>
<dbReference type="EMBL" id="AMCI01008031">
    <property type="protein sequence ID" value="EJW91674.1"/>
    <property type="molecule type" value="Genomic_DNA"/>
</dbReference>
<dbReference type="PANTHER" id="PTHR34183:SF1">
    <property type="entry name" value="ENDOLYTIC PEPTIDOGLYCAN TRANSGLYCOSYLASE RLPA"/>
    <property type="match status" value="1"/>
</dbReference>
<dbReference type="AlphaFoldDB" id="J9FWF9"/>
<dbReference type="CDD" id="cd22268">
    <property type="entry name" value="DPBB_RlpA-like"/>
    <property type="match status" value="1"/>
</dbReference>
<protein>
    <submittedName>
        <fullName evidence="1">Rare lipoprotein A double-psi beta</fullName>
    </submittedName>
</protein>
<dbReference type="PANTHER" id="PTHR34183">
    <property type="entry name" value="ENDOLYTIC PEPTIDOGLYCAN TRANSGLYCOSYLASE RLPA"/>
    <property type="match status" value="1"/>
</dbReference>